<dbReference type="SMART" id="SM00331">
    <property type="entry name" value="PP2C_SIG"/>
    <property type="match status" value="1"/>
</dbReference>
<dbReference type="InterPro" id="IPR001932">
    <property type="entry name" value="PPM-type_phosphatase-like_dom"/>
</dbReference>
<dbReference type="Gene3D" id="3.30.450.20">
    <property type="entry name" value="PAS domain"/>
    <property type="match status" value="1"/>
</dbReference>
<dbReference type="Proteomes" id="UP001317259">
    <property type="component" value="Unassembled WGS sequence"/>
</dbReference>
<dbReference type="SMART" id="SM00065">
    <property type="entry name" value="GAF"/>
    <property type="match status" value="1"/>
</dbReference>
<dbReference type="Gene3D" id="3.30.450.40">
    <property type="match status" value="1"/>
</dbReference>
<comment type="caution">
    <text evidence="5">The sequence shown here is derived from an EMBL/GenBank/DDBJ whole genome shotgun (WGS) entry which is preliminary data.</text>
</comment>
<dbReference type="InterPro" id="IPR013656">
    <property type="entry name" value="PAS_4"/>
</dbReference>
<accession>A0ABT0FJD7</accession>
<dbReference type="SUPFAM" id="SSF55781">
    <property type="entry name" value="GAF domain-like"/>
    <property type="match status" value="1"/>
</dbReference>
<keyword evidence="1" id="KW-0378">Hydrolase</keyword>
<dbReference type="InterPro" id="IPR000014">
    <property type="entry name" value="PAS"/>
</dbReference>
<dbReference type="InterPro" id="IPR035965">
    <property type="entry name" value="PAS-like_dom_sf"/>
</dbReference>
<dbReference type="PANTHER" id="PTHR43156:SF2">
    <property type="entry name" value="STAGE II SPORULATION PROTEIN E"/>
    <property type="match status" value="1"/>
</dbReference>
<keyword evidence="6" id="KW-1185">Reference proteome</keyword>
<evidence type="ECO:0000313" key="5">
    <source>
        <dbReference type="EMBL" id="MCK2212313.1"/>
    </source>
</evidence>
<dbReference type="Gene3D" id="3.60.40.10">
    <property type="entry name" value="PPM-type phosphatase domain"/>
    <property type="match status" value="1"/>
</dbReference>
<sequence length="661" mass="70118">MTTIGSAPEQPPPAVVVVDVGGAVTGWTPAAQDLLGHHATGPFPLPPDRQEGEGTAPDRWSGLLEARRDDGRRVLVHAEGTRLGTPDGPGSWLVALTPVAAGAATQTCSVVEPLLSRAPVAIAIWDRDLRCVWRNDAARRLEPVFPHYGVGRALTDPVPGADTRAVQEAMRAVLSDGVPQIDREARWTAPGGRDVRTLSASLFRLDGVDGRPVGVCSMVLDISRSKARERLAVLREASVRIGSTLDVRRTAQEMADLAVPVLADYVTVDLAESVLPDAEPLQRLAGTESRVPVFRRAGVASIHEGTPESLWPRGQAVFVPPSSPFTEVLATGESHFEPVLDTSPDGWLGQDPERAQVIHATGMHTLIVVPLKARGEILGVTVFVRTDNRAPFTRDDLLLAEELCARAALSLDNARRYTRERTAALALQRTLLPRRLSGGGAVEVASRYLPSSGGVGGDWFDTIPLPGGRVALVVGDVTGHGIDAAATMGRMRTAVRTLAYLDLPPGEVLARLDDLVVRLAEEDDTSGLPFDATGATCLYAVYDPATRRCSMATAGHPPPAVVAPDGAVTFPRPPSGTPVGLGVGAFEALEVELAAGSVIALYTDGLIETREADIEAGIDRLGAALARAPLPLEVFCSHVVRSMLRDRPAEDDIALLVARTR</sequence>
<evidence type="ECO:0000313" key="6">
    <source>
        <dbReference type="Proteomes" id="UP001317259"/>
    </source>
</evidence>
<name>A0ABT0FJD7_9ACTN</name>
<gene>
    <name evidence="5" type="ORF">MF672_000650</name>
</gene>
<dbReference type="SUPFAM" id="SSF55785">
    <property type="entry name" value="PYP-like sensor domain (PAS domain)"/>
    <property type="match status" value="1"/>
</dbReference>
<proteinExistence type="predicted"/>
<feature type="domain" description="PPM-type phosphatase" evidence="4">
    <location>
        <begin position="442"/>
        <end position="660"/>
    </location>
</feature>
<dbReference type="Pfam" id="PF01590">
    <property type="entry name" value="GAF"/>
    <property type="match status" value="1"/>
</dbReference>
<evidence type="ECO:0000256" key="2">
    <source>
        <dbReference type="SAM" id="MobiDB-lite"/>
    </source>
</evidence>
<organism evidence="5 6">
    <name type="scientific">Actinomadura luzonensis</name>
    <dbReference type="NCBI Taxonomy" id="2805427"/>
    <lineage>
        <taxon>Bacteria</taxon>
        <taxon>Bacillati</taxon>
        <taxon>Actinomycetota</taxon>
        <taxon>Actinomycetes</taxon>
        <taxon>Streptosporangiales</taxon>
        <taxon>Thermomonosporaceae</taxon>
        <taxon>Actinomadura</taxon>
    </lineage>
</organism>
<evidence type="ECO:0000259" key="4">
    <source>
        <dbReference type="SMART" id="SM00331"/>
    </source>
</evidence>
<reference evidence="5 6" key="1">
    <citation type="submission" date="2022-04" db="EMBL/GenBank/DDBJ databases">
        <title>Genome draft of Actinomadura sp. ATCC 31491.</title>
        <authorList>
            <person name="Shi X."/>
            <person name="Du Y."/>
        </authorList>
    </citation>
    <scope>NUCLEOTIDE SEQUENCE [LARGE SCALE GENOMIC DNA]</scope>
    <source>
        <strain evidence="5 6">ATCC 31491</strain>
    </source>
</reference>
<feature type="region of interest" description="Disordered" evidence="2">
    <location>
        <begin position="35"/>
        <end position="58"/>
    </location>
</feature>
<dbReference type="Pfam" id="PF07228">
    <property type="entry name" value="SpoIIE"/>
    <property type="match status" value="1"/>
</dbReference>
<dbReference type="PANTHER" id="PTHR43156">
    <property type="entry name" value="STAGE II SPORULATION PROTEIN E-RELATED"/>
    <property type="match status" value="1"/>
</dbReference>
<dbReference type="RefSeq" id="WP_242371607.1">
    <property type="nucleotide sequence ID" value="NZ_JAKRKC020000001.1"/>
</dbReference>
<protein>
    <submittedName>
        <fullName evidence="5">SpoIIE family protein phosphatase</fullName>
    </submittedName>
</protein>
<dbReference type="InterPro" id="IPR003018">
    <property type="entry name" value="GAF"/>
</dbReference>
<dbReference type="SUPFAM" id="SSF81606">
    <property type="entry name" value="PP2C-like"/>
    <property type="match status" value="1"/>
</dbReference>
<dbReference type="InterPro" id="IPR036457">
    <property type="entry name" value="PPM-type-like_dom_sf"/>
</dbReference>
<evidence type="ECO:0000259" key="3">
    <source>
        <dbReference type="SMART" id="SM00065"/>
    </source>
</evidence>
<evidence type="ECO:0000256" key="1">
    <source>
        <dbReference type="ARBA" id="ARBA00022801"/>
    </source>
</evidence>
<dbReference type="InterPro" id="IPR029016">
    <property type="entry name" value="GAF-like_dom_sf"/>
</dbReference>
<dbReference type="CDD" id="cd00130">
    <property type="entry name" value="PAS"/>
    <property type="match status" value="1"/>
</dbReference>
<feature type="domain" description="GAF" evidence="3">
    <location>
        <begin position="276"/>
        <end position="421"/>
    </location>
</feature>
<dbReference type="Pfam" id="PF08448">
    <property type="entry name" value="PAS_4"/>
    <property type="match status" value="1"/>
</dbReference>
<dbReference type="InterPro" id="IPR052016">
    <property type="entry name" value="Bact_Sigma-Reg"/>
</dbReference>
<dbReference type="EMBL" id="JAKRKC020000001">
    <property type="protein sequence ID" value="MCK2212313.1"/>
    <property type="molecule type" value="Genomic_DNA"/>
</dbReference>